<name>A0ABU0GNZ3_9CELL</name>
<feature type="transmembrane region" description="Helical" evidence="1">
    <location>
        <begin position="45"/>
        <end position="67"/>
    </location>
</feature>
<dbReference type="Pfam" id="PF05137">
    <property type="entry name" value="PilN"/>
    <property type="match status" value="1"/>
</dbReference>
<reference evidence="2 3" key="1">
    <citation type="submission" date="2023-07" db="EMBL/GenBank/DDBJ databases">
        <title>Sequencing the genomes of 1000 actinobacteria strains.</title>
        <authorList>
            <person name="Klenk H.-P."/>
        </authorList>
    </citation>
    <scope>NUCLEOTIDE SEQUENCE [LARGE SCALE GENOMIC DNA]</scope>
    <source>
        <strain evidence="2 3">DSM 14785</strain>
    </source>
</reference>
<keyword evidence="1" id="KW-1133">Transmembrane helix</keyword>
<organism evidence="2 3">
    <name type="scientific">Cellulomonas iranensis</name>
    <dbReference type="NCBI Taxonomy" id="76862"/>
    <lineage>
        <taxon>Bacteria</taxon>
        <taxon>Bacillati</taxon>
        <taxon>Actinomycetota</taxon>
        <taxon>Actinomycetes</taxon>
        <taxon>Micrococcales</taxon>
        <taxon>Cellulomonadaceae</taxon>
        <taxon>Cellulomonas</taxon>
    </lineage>
</organism>
<keyword evidence="1" id="KW-0472">Membrane</keyword>
<dbReference type="EMBL" id="JAUSVM010000001">
    <property type="protein sequence ID" value="MDQ0427065.1"/>
    <property type="molecule type" value="Genomic_DNA"/>
</dbReference>
<evidence type="ECO:0000256" key="1">
    <source>
        <dbReference type="SAM" id="Phobius"/>
    </source>
</evidence>
<dbReference type="RefSeq" id="WP_070318771.1">
    <property type="nucleotide sequence ID" value="NZ_JAUSVM010000001.1"/>
</dbReference>
<dbReference type="InterPro" id="IPR007813">
    <property type="entry name" value="PilN"/>
</dbReference>
<gene>
    <name evidence="2" type="ORF">JO380_003446</name>
</gene>
<keyword evidence="3" id="KW-1185">Reference proteome</keyword>
<evidence type="ECO:0000313" key="3">
    <source>
        <dbReference type="Proteomes" id="UP001240250"/>
    </source>
</evidence>
<dbReference type="Proteomes" id="UP001240250">
    <property type="component" value="Unassembled WGS sequence"/>
</dbReference>
<keyword evidence="1" id="KW-0812">Transmembrane</keyword>
<comment type="caution">
    <text evidence="2">The sequence shown here is derived from an EMBL/GenBank/DDBJ whole genome shotgun (WGS) entry which is preliminary data.</text>
</comment>
<evidence type="ECO:0000313" key="2">
    <source>
        <dbReference type="EMBL" id="MDQ0427065.1"/>
    </source>
</evidence>
<sequence>MSAQTLRAPARQKKGAAAFTPGLPQVNLLPPEVRAARSLAVVKRWLVVALLVTVAVVALAYVSAVFVRSAAEDRLADAESRTIALRAEERKYAEVPQVRGAIDQVTAARQTATATEIRWLPYLDAVSAVLPDGVRIESFAATGPSPTGLVSQSTSPLDAPSIASFSFQGQSTTVPDTAAMLDGLASVPGLQDPWVSSIAVTEVDGTTFYTFSATVQMGPTTLAQRFAATTEES</sequence>
<accession>A0ABU0GNZ3</accession>
<protein>
    <submittedName>
        <fullName evidence="2">Tfp pilus assembly protein PilN</fullName>
    </submittedName>
</protein>
<proteinExistence type="predicted"/>